<evidence type="ECO:0000313" key="1">
    <source>
        <dbReference type="EMBL" id="NYH92942.1"/>
    </source>
</evidence>
<evidence type="ECO:0000313" key="2">
    <source>
        <dbReference type="Proteomes" id="UP000579605"/>
    </source>
</evidence>
<keyword evidence="2" id="KW-1185">Reference proteome</keyword>
<organism evidence="1 2">
    <name type="scientific">Actinopolymorpha rutila</name>
    <dbReference type="NCBI Taxonomy" id="446787"/>
    <lineage>
        <taxon>Bacteria</taxon>
        <taxon>Bacillati</taxon>
        <taxon>Actinomycetota</taxon>
        <taxon>Actinomycetes</taxon>
        <taxon>Propionibacteriales</taxon>
        <taxon>Actinopolymorphaceae</taxon>
        <taxon>Actinopolymorpha</taxon>
    </lineage>
</organism>
<gene>
    <name evidence="1" type="ORF">F4554_005580</name>
</gene>
<dbReference type="AlphaFoldDB" id="A0A852ZN12"/>
<dbReference type="Proteomes" id="UP000579605">
    <property type="component" value="Unassembled WGS sequence"/>
</dbReference>
<protein>
    <submittedName>
        <fullName evidence="1">Uncharacterized protein</fullName>
    </submittedName>
</protein>
<sequence length="82" mass="8737">MFIQVTQSQATDSAQYTTGRDLLSAFLMGPDESLPSRGHDYYVSGAQSTSVPDASAAPIIWSTATTGTMYRPRIFTAGNSPS</sequence>
<dbReference type="EMBL" id="JACBZH010000001">
    <property type="protein sequence ID" value="NYH92942.1"/>
    <property type="molecule type" value="Genomic_DNA"/>
</dbReference>
<comment type="caution">
    <text evidence="1">The sequence shown here is derived from an EMBL/GenBank/DDBJ whole genome shotgun (WGS) entry which is preliminary data.</text>
</comment>
<reference evidence="1 2" key="1">
    <citation type="submission" date="2020-07" db="EMBL/GenBank/DDBJ databases">
        <title>Sequencing the genomes of 1000 actinobacteria strains.</title>
        <authorList>
            <person name="Klenk H.-P."/>
        </authorList>
    </citation>
    <scope>NUCLEOTIDE SEQUENCE [LARGE SCALE GENOMIC DNA]</scope>
    <source>
        <strain evidence="1 2">DSM 18448</strain>
    </source>
</reference>
<name>A0A852ZN12_9ACTN</name>
<accession>A0A852ZN12</accession>
<proteinExistence type="predicted"/>